<dbReference type="SUPFAM" id="SSF48403">
    <property type="entry name" value="Ankyrin repeat"/>
    <property type="match status" value="1"/>
</dbReference>
<dbReference type="InterPro" id="IPR036770">
    <property type="entry name" value="Ankyrin_rpt-contain_sf"/>
</dbReference>
<sequence>MADGGSQDLLSKTVERLEQYRVFCFIDTLDECQDDHGQVRDMESFFEQLSGVNASGHITFFRICFSSRHYFNITIKKRISIVLESQPEHMQDISTYLHSELTLSQTVEDQEIRDEILKKPSEIFFGWTMIAKDNENWDEFLLCMRWIIFSKRPLRPEELYLSILAEVDPQVALRPWDPNQLTTPLMIHFIIIAAKGFVEVDAGFQRAQVIHETVQDFFLEDGIKYISPTNVINVVELELPTEGAASQGSRSNSGGDDEASSIAPVDVADLPTYDNTSPSANISGPWLEDNGTRPLVNETERRGGYAARHVLFHSDEAQASSIGQNGFLRDFPVERLAVLTTHFDLTHENQDAPTCFMSSQMRNFLIWSGSTTTATNSWAPREGNLSRVLEQPVHLISDNYTNSNVPDEDIFSASYCREDFRYQSGRGLAFHTAQFGHTWLMNLLLATGRCDVHSRDDGNGQTVLMCAAAHGRTSAVELLLQRGADIHATDSIGRTALYLALQGPSAKTHNSSGLNFLPNIETVRLLLYQGAELGTAGKLASSLAPRAAIDMDVPFIKLLIEKGLDPETSIQYWSRHTLLSWAARYGHTDVVEMLVRKGCDLEARNSETGRTPLMEAVAQGH</sequence>
<name>A0AAE0NG11_9PEZI</name>
<dbReference type="PROSITE" id="PS50088">
    <property type="entry name" value="ANK_REPEAT"/>
    <property type="match status" value="2"/>
</dbReference>
<evidence type="ECO:0000313" key="7">
    <source>
        <dbReference type="Proteomes" id="UP001285441"/>
    </source>
</evidence>
<evidence type="ECO:0000256" key="5">
    <source>
        <dbReference type="SAM" id="MobiDB-lite"/>
    </source>
</evidence>
<feature type="region of interest" description="Disordered" evidence="5">
    <location>
        <begin position="268"/>
        <end position="295"/>
    </location>
</feature>
<dbReference type="EC" id="2.3.1.225" evidence="1"/>
<dbReference type="SMART" id="SM00248">
    <property type="entry name" value="ANK"/>
    <property type="match status" value="3"/>
</dbReference>
<evidence type="ECO:0000256" key="2">
    <source>
        <dbReference type="ARBA" id="ARBA00022737"/>
    </source>
</evidence>
<keyword evidence="2" id="KW-0677">Repeat</keyword>
<dbReference type="PROSITE" id="PS50297">
    <property type="entry name" value="ANK_REP_REGION"/>
    <property type="match status" value="2"/>
</dbReference>
<dbReference type="EMBL" id="JAULSW010000005">
    <property type="protein sequence ID" value="KAK3380833.1"/>
    <property type="molecule type" value="Genomic_DNA"/>
</dbReference>
<feature type="repeat" description="ANK" evidence="4">
    <location>
        <begin position="459"/>
        <end position="491"/>
    </location>
</feature>
<dbReference type="AlphaFoldDB" id="A0AAE0NG11"/>
<keyword evidence="7" id="KW-1185">Reference proteome</keyword>
<evidence type="ECO:0000256" key="4">
    <source>
        <dbReference type="PROSITE-ProRule" id="PRU00023"/>
    </source>
</evidence>
<dbReference type="PANTHER" id="PTHR24161:SF85">
    <property type="entry name" value="PALMITOYLTRANSFERASE HIP14"/>
    <property type="match status" value="1"/>
</dbReference>
<dbReference type="GO" id="GO:0019706">
    <property type="term" value="F:protein-cysteine S-palmitoyltransferase activity"/>
    <property type="evidence" value="ECO:0007669"/>
    <property type="project" value="UniProtKB-EC"/>
</dbReference>
<evidence type="ECO:0000256" key="1">
    <source>
        <dbReference type="ARBA" id="ARBA00012210"/>
    </source>
</evidence>
<keyword evidence="3 4" id="KW-0040">ANK repeat</keyword>
<dbReference type="Pfam" id="PF12796">
    <property type="entry name" value="Ank_2"/>
    <property type="match status" value="2"/>
</dbReference>
<dbReference type="Gene3D" id="1.25.40.20">
    <property type="entry name" value="Ankyrin repeat-containing domain"/>
    <property type="match status" value="2"/>
</dbReference>
<dbReference type="Proteomes" id="UP001285441">
    <property type="component" value="Unassembled WGS sequence"/>
</dbReference>
<comment type="caution">
    <text evidence="6">The sequence shown here is derived from an EMBL/GenBank/DDBJ whole genome shotgun (WGS) entry which is preliminary data.</text>
</comment>
<feature type="compositionally biased region" description="Polar residues" evidence="5">
    <location>
        <begin position="273"/>
        <end position="282"/>
    </location>
</feature>
<evidence type="ECO:0000256" key="3">
    <source>
        <dbReference type="ARBA" id="ARBA00023043"/>
    </source>
</evidence>
<feature type="repeat" description="ANK" evidence="4">
    <location>
        <begin position="574"/>
        <end position="606"/>
    </location>
</feature>
<reference evidence="6" key="1">
    <citation type="journal article" date="2023" name="Mol. Phylogenet. Evol.">
        <title>Genome-scale phylogeny and comparative genomics of the fungal order Sordariales.</title>
        <authorList>
            <person name="Hensen N."/>
            <person name="Bonometti L."/>
            <person name="Westerberg I."/>
            <person name="Brannstrom I.O."/>
            <person name="Guillou S."/>
            <person name="Cros-Aarteil S."/>
            <person name="Calhoun S."/>
            <person name="Haridas S."/>
            <person name="Kuo A."/>
            <person name="Mondo S."/>
            <person name="Pangilinan J."/>
            <person name="Riley R."/>
            <person name="LaButti K."/>
            <person name="Andreopoulos B."/>
            <person name="Lipzen A."/>
            <person name="Chen C."/>
            <person name="Yan M."/>
            <person name="Daum C."/>
            <person name="Ng V."/>
            <person name="Clum A."/>
            <person name="Steindorff A."/>
            <person name="Ohm R.A."/>
            <person name="Martin F."/>
            <person name="Silar P."/>
            <person name="Natvig D.O."/>
            <person name="Lalanne C."/>
            <person name="Gautier V."/>
            <person name="Ament-Velasquez S.L."/>
            <person name="Kruys A."/>
            <person name="Hutchinson M.I."/>
            <person name="Powell A.J."/>
            <person name="Barry K."/>
            <person name="Miller A.N."/>
            <person name="Grigoriev I.V."/>
            <person name="Debuchy R."/>
            <person name="Gladieux P."/>
            <person name="Hiltunen Thoren M."/>
            <person name="Johannesson H."/>
        </authorList>
    </citation>
    <scope>NUCLEOTIDE SEQUENCE</scope>
    <source>
        <strain evidence="6">CBS 232.78</strain>
    </source>
</reference>
<proteinExistence type="predicted"/>
<accession>A0AAE0NG11</accession>
<organism evidence="6 7">
    <name type="scientific">Podospora didyma</name>
    <dbReference type="NCBI Taxonomy" id="330526"/>
    <lineage>
        <taxon>Eukaryota</taxon>
        <taxon>Fungi</taxon>
        <taxon>Dikarya</taxon>
        <taxon>Ascomycota</taxon>
        <taxon>Pezizomycotina</taxon>
        <taxon>Sordariomycetes</taxon>
        <taxon>Sordariomycetidae</taxon>
        <taxon>Sordariales</taxon>
        <taxon>Podosporaceae</taxon>
        <taxon>Podospora</taxon>
    </lineage>
</organism>
<dbReference type="InterPro" id="IPR002110">
    <property type="entry name" value="Ankyrin_rpt"/>
</dbReference>
<evidence type="ECO:0000313" key="6">
    <source>
        <dbReference type="EMBL" id="KAK3380833.1"/>
    </source>
</evidence>
<dbReference type="PANTHER" id="PTHR24161">
    <property type="entry name" value="ANK_REP_REGION DOMAIN-CONTAINING PROTEIN-RELATED"/>
    <property type="match status" value="1"/>
</dbReference>
<reference evidence="6" key="2">
    <citation type="submission" date="2023-06" db="EMBL/GenBank/DDBJ databases">
        <authorList>
            <consortium name="Lawrence Berkeley National Laboratory"/>
            <person name="Haridas S."/>
            <person name="Hensen N."/>
            <person name="Bonometti L."/>
            <person name="Westerberg I."/>
            <person name="Brannstrom I.O."/>
            <person name="Guillou S."/>
            <person name="Cros-Aarteil S."/>
            <person name="Calhoun S."/>
            <person name="Kuo A."/>
            <person name="Mondo S."/>
            <person name="Pangilinan J."/>
            <person name="Riley R."/>
            <person name="LaButti K."/>
            <person name="Andreopoulos B."/>
            <person name="Lipzen A."/>
            <person name="Chen C."/>
            <person name="Yanf M."/>
            <person name="Daum C."/>
            <person name="Ng V."/>
            <person name="Clum A."/>
            <person name="Steindorff A."/>
            <person name="Ohm R."/>
            <person name="Martin F."/>
            <person name="Silar P."/>
            <person name="Natvig D."/>
            <person name="Lalanne C."/>
            <person name="Gautier V."/>
            <person name="Ament-velasquez S.L."/>
            <person name="Kruys A."/>
            <person name="Hutchinson M.I."/>
            <person name="Powell A.J."/>
            <person name="Barry K."/>
            <person name="Miller A.N."/>
            <person name="Grigoriev I.V."/>
            <person name="Debuchy R."/>
            <person name="Gladieux P."/>
            <person name="Thoren M.H."/>
            <person name="Johannesson H."/>
        </authorList>
    </citation>
    <scope>NUCLEOTIDE SEQUENCE</scope>
    <source>
        <strain evidence="6">CBS 232.78</strain>
    </source>
</reference>
<gene>
    <name evidence="6" type="ORF">B0H63DRAFT_560667</name>
</gene>
<protein>
    <recommendedName>
        <fullName evidence="1">protein S-acyltransferase</fullName>
        <ecNumber evidence="1">2.3.1.225</ecNumber>
    </recommendedName>
</protein>